<comment type="caution">
    <text evidence="1">The sequence shown here is derived from an EMBL/GenBank/DDBJ whole genome shotgun (WGS) entry which is preliminary data.</text>
</comment>
<evidence type="ECO:0000313" key="1">
    <source>
        <dbReference type="EMBL" id="CAF1491565.1"/>
    </source>
</evidence>
<reference evidence="1" key="1">
    <citation type="submission" date="2021-02" db="EMBL/GenBank/DDBJ databases">
        <authorList>
            <person name="Nowell W R."/>
        </authorList>
    </citation>
    <scope>NUCLEOTIDE SEQUENCE</scope>
</reference>
<evidence type="ECO:0000313" key="2">
    <source>
        <dbReference type="Proteomes" id="UP000663882"/>
    </source>
</evidence>
<proteinExistence type="predicted"/>
<dbReference type="AlphaFoldDB" id="A0A815SKR6"/>
<name>A0A815SKR6_9BILA</name>
<organism evidence="1 2">
    <name type="scientific">Rotaria sordida</name>
    <dbReference type="NCBI Taxonomy" id="392033"/>
    <lineage>
        <taxon>Eukaryota</taxon>
        <taxon>Metazoa</taxon>
        <taxon>Spiralia</taxon>
        <taxon>Gnathifera</taxon>
        <taxon>Rotifera</taxon>
        <taxon>Eurotatoria</taxon>
        <taxon>Bdelloidea</taxon>
        <taxon>Philodinida</taxon>
        <taxon>Philodinidae</taxon>
        <taxon>Rotaria</taxon>
    </lineage>
</organism>
<dbReference type="OrthoDB" id="10051151at2759"/>
<gene>
    <name evidence="1" type="ORF">RFH988_LOCUS38425</name>
</gene>
<dbReference type="EMBL" id="CAJNOO010009407">
    <property type="protein sequence ID" value="CAF1491565.1"/>
    <property type="molecule type" value="Genomic_DNA"/>
</dbReference>
<accession>A0A815SKR6</accession>
<protein>
    <submittedName>
        <fullName evidence="1">Uncharacterized protein</fullName>
    </submittedName>
</protein>
<sequence length="113" mass="13204">MNILYSLIGIGNKRFEHVAQNKIFINTLNFVSDDFDNICSLNDSMVDRFCIEILPQIQDNVRCLIIESMNIERILVATNYPNLTELKIFNFNKEIVSRYFTGHLKLNVNLFNN</sequence>
<dbReference type="Proteomes" id="UP000663882">
    <property type="component" value="Unassembled WGS sequence"/>
</dbReference>